<evidence type="ECO:0000313" key="8">
    <source>
        <dbReference type="EMBL" id="CBH74187.1"/>
    </source>
</evidence>
<keyword evidence="3 6" id="KW-0812">Transmembrane</keyword>
<evidence type="ECO:0000256" key="2">
    <source>
        <dbReference type="ARBA" id="ARBA00006143"/>
    </source>
</evidence>
<evidence type="ECO:0000256" key="3">
    <source>
        <dbReference type="ARBA" id="ARBA00022692"/>
    </source>
</evidence>
<dbReference type="InterPro" id="IPR003834">
    <property type="entry name" value="Cyt_c_assmbl_TM_dom"/>
</dbReference>
<dbReference type="EMBL" id="CABO01000040">
    <property type="protein sequence ID" value="CBI02679.1"/>
    <property type="molecule type" value="Genomic_DNA"/>
</dbReference>
<feature type="transmembrane region" description="Helical" evidence="6">
    <location>
        <begin position="92"/>
        <end position="116"/>
    </location>
</feature>
<proteinExistence type="inferred from homology"/>
<feature type="domain" description="Cytochrome C biogenesis protein transmembrane" evidence="7">
    <location>
        <begin position="9"/>
        <end position="225"/>
    </location>
</feature>
<gene>
    <name evidence="8" type="ORF">CARN1_2074</name>
    <name evidence="10" type="ORF">CARN4_1486</name>
    <name evidence="9" type="ORF">CARN4_2526</name>
</gene>
<dbReference type="AlphaFoldDB" id="E6PCK3"/>
<evidence type="ECO:0000256" key="1">
    <source>
        <dbReference type="ARBA" id="ARBA00004141"/>
    </source>
</evidence>
<dbReference type="InterPro" id="IPR051790">
    <property type="entry name" value="Cytochrome_c-biogenesis_DsbD"/>
</dbReference>
<protein>
    <submittedName>
        <fullName evidence="8">Cytochrome c biogenesis protein, transmembrane region</fullName>
    </submittedName>
    <submittedName>
        <fullName evidence="9">Putative cytochrome c biogenesis protein CcdA,transmembrane region</fullName>
    </submittedName>
</protein>
<name>E6PCK3_9ZZZZ</name>
<dbReference type="PANTHER" id="PTHR31272">
    <property type="entry name" value="CYTOCHROME C-TYPE BIOGENESIS PROTEIN HI_1454-RELATED"/>
    <property type="match status" value="1"/>
</dbReference>
<evidence type="ECO:0000259" key="7">
    <source>
        <dbReference type="Pfam" id="PF02683"/>
    </source>
</evidence>
<accession>E6PCK3</accession>
<comment type="similarity">
    <text evidence="2">Belongs to the DsbD family.</text>
</comment>
<dbReference type="GO" id="GO:0016020">
    <property type="term" value="C:membrane"/>
    <property type="evidence" value="ECO:0007669"/>
    <property type="project" value="UniProtKB-SubCell"/>
</dbReference>
<dbReference type="GO" id="GO:0017004">
    <property type="term" value="P:cytochrome complex assembly"/>
    <property type="evidence" value="ECO:0007669"/>
    <property type="project" value="InterPro"/>
</dbReference>
<feature type="transmembrane region" description="Helical" evidence="6">
    <location>
        <begin position="12"/>
        <end position="41"/>
    </location>
</feature>
<reference evidence="8" key="1">
    <citation type="submission" date="2009-10" db="EMBL/GenBank/DDBJ databases">
        <title>Diversity of trophic interactions inside an arsenic-rich microbial ecosystem.</title>
        <authorList>
            <person name="Bertin P.N."/>
            <person name="Heinrich-Salmeron A."/>
            <person name="Pelletier E."/>
            <person name="Goulhen-Chollet F."/>
            <person name="Arsene-Ploetze F."/>
            <person name="Gallien S."/>
            <person name="Calteau A."/>
            <person name="Vallenet D."/>
            <person name="Casiot C."/>
            <person name="Chane-Woon-Ming B."/>
            <person name="Giloteaux L."/>
            <person name="Barakat M."/>
            <person name="Bonnefoy V."/>
            <person name="Bruneel O."/>
            <person name="Chandler M."/>
            <person name="Cleiss J."/>
            <person name="Duran R."/>
            <person name="Elbaz-Poulichet F."/>
            <person name="Fonknechten N."/>
            <person name="Lauga B."/>
            <person name="Mornico D."/>
            <person name="Ortet P."/>
            <person name="Schaeffer C."/>
            <person name="Siguier P."/>
            <person name="Alexander Thil Smith A."/>
            <person name="Van Dorsselaer A."/>
            <person name="Weissenbach J."/>
            <person name="Medigue C."/>
            <person name="Le Paslier D."/>
        </authorList>
    </citation>
    <scope>NUCLEOTIDE SEQUENCE</scope>
</reference>
<evidence type="ECO:0000313" key="9">
    <source>
        <dbReference type="EMBL" id="CBI02679.1"/>
    </source>
</evidence>
<organism evidence="8">
    <name type="scientific">mine drainage metagenome</name>
    <dbReference type="NCBI Taxonomy" id="410659"/>
    <lineage>
        <taxon>unclassified sequences</taxon>
        <taxon>metagenomes</taxon>
        <taxon>ecological metagenomes</taxon>
    </lineage>
</organism>
<dbReference type="EMBL" id="CABL01000001">
    <property type="protein sequence ID" value="CBH74187.1"/>
    <property type="molecule type" value="Genomic_DNA"/>
</dbReference>
<comment type="caution">
    <text evidence="8">The sequence shown here is derived from an EMBL/GenBank/DDBJ whole genome shotgun (WGS) entry which is preliminary data.</text>
</comment>
<keyword evidence="5 6" id="KW-0472">Membrane</keyword>
<dbReference type="PANTHER" id="PTHR31272:SF4">
    <property type="entry name" value="CYTOCHROME C-TYPE BIOGENESIS PROTEIN HI_1454-RELATED"/>
    <property type="match status" value="1"/>
</dbReference>
<sequence length="245" mass="25508">MNTTAHISVGLAFLAGFVSFVSPCVLPLVPAYLSFLTGASLEELRGEEASPALRARAMTHALAFILGFTLVFTLLGISASALGGALAANRTLVAEIGGAVVVVLGLHMMGLLRIPLLMMDTRAHVAGSRPRSHLTSFIVGVAFAAGWSPCIGPILAGILALASQQQTLQAAWLLVVYSAGLAVPFFATAVAIGLVLPLLDRIKRFIPAIEFTAGAFLVLVGLVLVNDAFLTIAGVFYQFVPAPKI</sequence>
<comment type="subcellular location">
    <subcellularLocation>
        <location evidence="1">Membrane</location>
        <topology evidence="1">Multi-pass membrane protein</topology>
    </subcellularLocation>
</comment>
<feature type="transmembrane region" description="Helical" evidence="6">
    <location>
        <begin position="211"/>
        <end position="240"/>
    </location>
</feature>
<dbReference type="Pfam" id="PF02683">
    <property type="entry name" value="DsbD_TM"/>
    <property type="match status" value="1"/>
</dbReference>
<feature type="transmembrane region" description="Helical" evidence="6">
    <location>
        <begin position="174"/>
        <end position="199"/>
    </location>
</feature>
<evidence type="ECO:0000256" key="5">
    <source>
        <dbReference type="ARBA" id="ARBA00023136"/>
    </source>
</evidence>
<evidence type="ECO:0000256" key="4">
    <source>
        <dbReference type="ARBA" id="ARBA00022989"/>
    </source>
</evidence>
<dbReference type="EMBL" id="CABO01000058">
    <property type="protein sequence ID" value="CBI03323.1"/>
    <property type="molecule type" value="Genomic_DNA"/>
</dbReference>
<evidence type="ECO:0000313" key="10">
    <source>
        <dbReference type="EMBL" id="CBI03323.1"/>
    </source>
</evidence>
<evidence type="ECO:0000256" key="6">
    <source>
        <dbReference type="SAM" id="Phobius"/>
    </source>
</evidence>
<keyword evidence="4 6" id="KW-1133">Transmembrane helix</keyword>
<feature type="transmembrane region" description="Helical" evidence="6">
    <location>
        <begin position="137"/>
        <end position="162"/>
    </location>
</feature>
<feature type="transmembrane region" description="Helical" evidence="6">
    <location>
        <begin position="62"/>
        <end position="86"/>
    </location>
</feature>